<keyword evidence="6" id="KW-1185">Reference proteome</keyword>
<evidence type="ECO:0000256" key="2">
    <source>
        <dbReference type="ARBA" id="ARBA00022801"/>
    </source>
</evidence>
<dbReference type="Gene3D" id="3.40.50.1820">
    <property type="entry name" value="alpha/beta hydrolase"/>
    <property type="match status" value="1"/>
</dbReference>
<evidence type="ECO:0000313" key="6">
    <source>
        <dbReference type="Proteomes" id="UP001172681"/>
    </source>
</evidence>
<dbReference type="PANTHER" id="PTHR43248:SF25">
    <property type="entry name" value="AB HYDROLASE-1 DOMAIN-CONTAINING PROTEIN-RELATED"/>
    <property type="match status" value="1"/>
</dbReference>
<reference evidence="5" key="1">
    <citation type="submission" date="2022-10" db="EMBL/GenBank/DDBJ databases">
        <title>Culturing micro-colonial fungi from biological soil crusts in the Mojave desert and describing Neophaeococcomyces mojavensis, and introducing the new genera and species Taxawa tesnikishii.</title>
        <authorList>
            <person name="Kurbessoian T."/>
            <person name="Stajich J.E."/>
        </authorList>
    </citation>
    <scope>NUCLEOTIDE SEQUENCE</scope>
    <source>
        <strain evidence="5">TK_35</strain>
    </source>
</reference>
<dbReference type="Proteomes" id="UP001172681">
    <property type="component" value="Unassembled WGS sequence"/>
</dbReference>
<evidence type="ECO:0000256" key="1">
    <source>
        <dbReference type="ARBA" id="ARBA00010088"/>
    </source>
</evidence>
<dbReference type="EMBL" id="JAPDRN010000156">
    <property type="protein sequence ID" value="KAJ9617669.1"/>
    <property type="molecule type" value="Genomic_DNA"/>
</dbReference>
<evidence type="ECO:0000259" key="4">
    <source>
        <dbReference type="Pfam" id="PF08386"/>
    </source>
</evidence>
<dbReference type="InterPro" id="IPR013595">
    <property type="entry name" value="Pept_S33_TAP-like_C"/>
</dbReference>
<dbReference type="AlphaFoldDB" id="A0AA39CRW5"/>
<evidence type="ECO:0000313" key="5">
    <source>
        <dbReference type="EMBL" id="KAJ9617669.1"/>
    </source>
</evidence>
<name>A0AA39CRW5_9EURO</name>
<dbReference type="Pfam" id="PF08386">
    <property type="entry name" value="Abhydrolase_4"/>
    <property type="match status" value="1"/>
</dbReference>
<protein>
    <recommendedName>
        <fullName evidence="4">Peptidase S33 tripeptidyl aminopeptidase-like C-terminal domain-containing protein</fullName>
    </recommendedName>
</protein>
<keyword evidence="2" id="KW-0378">Hydrolase</keyword>
<dbReference type="InterPro" id="IPR051601">
    <property type="entry name" value="Serine_prot/Carboxylest_S33"/>
</dbReference>
<organism evidence="5 6">
    <name type="scientific">Knufia peltigerae</name>
    <dbReference type="NCBI Taxonomy" id="1002370"/>
    <lineage>
        <taxon>Eukaryota</taxon>
        <taxon>Fungi</taxon>
        <taxon>Dikarya</taxon>
        <taxon>Ascomycota</taxon>
        <taxon>Pezizomycotina</taxon>
        <taxon>Eurotiomycetes</taxon>
        <taxon>Chaetothyriomycetidae</taxon>
        <taxon>Chaetothyriales</taxon>
        <taxon>Trichomeriaceae</taxon>
        <taxon>Knufia</taxon>
    </lineage>
</organism>
<feature type="signal peptide" evidence="3">
    <location>
        <begin position="1"/>
        <end position="19"/>
    </location>
</feature>
<sequence>MSFVRNAFLVAAVVSAANALPNPKRSESSDLQWGPCPARMNFTSAYSYDCATLTVPLDYSNSTDGRTLDLQLLRVNATNQPSKGAILMNPGGPGGVGTQFVAGTTAEVQTILDGNTIPYACNDTSSSGSKKTKRQEFDIPEPTFPEDYDLLELDIDDMSMAQLVGVLQNELSDLQVVAETCAADNEEYGEYIGTAFVARDMLRIVDALGQGSLLNYWGISYGTVLGGTFAAMFPNRTGFMLLESNVNLHEYMSGAGIQARATLDANVDALFEQCMVYPEECALADDHQTVESLAQNYENLVAALDQQGIPMNDTDDEIDGGTVRNYMLSNLYNPSEWPEVAVALKVLYDGEWETFYNMSRPPKEGSYNKGTEALLGIRCGDSRLRSDNVTDLEGLIEIQLNVSRWFPLQPTLEGMTCVAWQQEAKERYNGDFQVKTQTPILVLNNAYDNITPLISARNTSSGFAESVLLVQNSYGHVPEYTPSLCTAQAIRNYFGNGTMPSNGTVCEQEVPNFLPQNWTEIYQDLNKTGSSDLTKRAYSKREVDLLHAVRSLGEKLHQFDRL</sequence>
<dbReference type="GO" id="GO:0016787">
    <property type="term" value="F:hydrolase activity"/>
    <property type="evidence" value="ECO:0007669"/>
    <property type="project" value="UniProtKB-KW"/>
</dbReference>
<accession>A0AA39CRW5</accession>
<feature type="chain" id="PRO_5041241015" description="Peptidase S33 tripeptidyl aminopeptidase-like C-terminal domain-containing protein" evidence="3">
    <location>
        <begin position="20"/>
        <end position="562"/>
    </location>
</feature>
<comment type="caution">
    <text evidence="5">The sequence shown here is derived from an EMBL/GenBank/DDBJ whole genome shotgun (WGS) entry which is preliminary data.</text>
</comment>
<keyword evidence="3" id="KW-0732">Signal</keyword>
<dbReference type="PANTHER" id="PTHR43248">
    <property type="entry name" value="2-SUCCINYL-6-HYDROXY-2,4-CYCLOHEXADIENE-1-CARBOXYLATE SYNTHASE"/>
    <property type="match status" value="1"/>
</dbReference>
<proteinExistence type="inferred from homology"/>
<gene>
    <name evidence="5" type="ORF">H2204_013544</name>
</gene>
<dbReference type="SUPFAM" id="SSF53474">
    <property type="entry name" value="alpha/beta-Hydrolases"/>
    <property type="match status" value="1"/>
</dbReference>
<feature type="domain" description="Peptidase S33 tripeptidyl aminopeptidase-like C-terminal" evidence="4">
    <location>
        <begin position="415"/>
        <end position="506"/>
    </location>
</feature>
<comment type="similarity">
    <text evidence="1">Belongs to the peptidase S33 family.</text>
</comment>
<dbReference type="InterPro" id="IPR029058">
    <property type="entry name" value="AB_hydrolase_fold"/>
</dbReference>
<evidence type="ECO:0000256" key="3">
    <source>
        <dbReference type="SAM" id="SignalP"/>
    </source>
</evidence>